<protein>
    <submittedName>
        <fullName evidence="3">Uncharacterized protein</fullName>
    </submittedName>
</protein>
<gene>
    <name evidence="3" type="ORF">J7I42_07250</name>
</gene>
<dbReference type="RefSeq" id="WP_209138114.1">
    <property type="nucleotide sequence ID" value="NZ_JAGHKO010000001.1"/>
</dbReference>
<comment type="caution">
    <text evidence="3">The sequence shown here is derived from an EMBL/GenBank/DDBJ whole genome shotgun (WGS) entry which is preliminary data.</text>
</comment>
<dbReference type="EMBL" id="JAGHKO010000001">
    <property type="protein sequence ID" value="MBO9200057.1"/>
    <property type="molecule type" value="Genomic_DNA"/>
</dbReference>
<accession>A0ABS3YQ83</accession>
<evidence type="ECO:0000313" key="3">
    <source>
        <dbReference type="EMBL" id="MBO9200057.1"/>
    </source>
</evidence>
<keyword evidence="2" id="KW-0472">Membrane</keyword>
<feature type="coiled-coil region" evidence="1">
    <location>
        <begin position="43"/>
        <end position="70"/>
    </location>
</feature>
<proteinExistence type="predicted"/>
<keyword evidence="1" id="KW-0175">Coiled coil</keyword>
<evidence type="ECO:0000313" key="4">
    <source>
        <dbReference type="Proteomes" id="UP000677244"/>
    </source>
</evidence>
<reference evidence="3 4" key="1">
    <citation type="submission" date="2021-03" db="EMBL/GenBank/DDBJ databases">
        <title>Assistant Professor.</title>
        <authorList>
            <person name="Huq M.A."/>
        </authorList>
    </citation>
    <scope>NUCLEOTIDE SEQUENCE [LARGE SCALE GENOMIC DNA]</scope>
    <source>
        <strain evidence="3 4">MAH-29</strain>
    </source>
</reference>
<evidence type="ECO:0000256" key="2">
    <source>
        <dbReference type="SAM" id="Phobius"/>
    </source>
</evidence>
<keyword evidence="4" id="KW-1185">Reference proteome</keyword>
<sequence>MSFNCYHIRTADYNSGSGGGQVTVITRDNYEAYLVMYVDEELKAAEREAVEQFIQQNPDLEEELVMLQQSVLQPDEGIVFEQKESLFRNTAVDGINESNCEEYFVLYGDDELTNEEKDKVEQFVYKHPQYQADFEFILQVKLVPDNSLSFPDKAYLFRSEEEDNRVIAFPWWRFTAAAIALLSIGSMVFYFSTHFVANRETAGVLPQTRSTEKTQQPAAGNNNTQSQADVVVVPPHEDNSVAAQPVHADQAVAKTSITKNISKQSNIQPPSYVQQVNTQQPEDVPAGYNEKFLSARSIAVVVTNQNEQPEVKSTAYKNTVSNSIASNTAYVPPIEEPDQSAITATVNKTPLRGFFRKVSRVVDKVTGPDENGKAGIRIANLEFALQ</sequence>
<name>A0ABS3YQ83_9BACT</name>
<evidence type="ECO:0000256" key="1">
    <source>
        <dbReference type="SAM" id="Coils"/>
    </source>
</evidence>
<feature type="transmembrane region" description="Helical" evidence="2">
    <location>
        <begin position="171"/>
        <end position="191"/>
    </location>
</feature>
<keyword evidence="2" id="KW-1133">Transmembrane helix</keyword>
<organism evidence="3 4">
    <name type="scientific">Niastella soli</name>
    <dbReference type="NCBI Taxonomy" id="2821487"/>
    <lineage>
        <taxon>Bacteria</taxon>
        <taxon>Pseudomonadati</taxon>
        <taxon>Bacteroidota</taxon>
        <taxon>Chitinophagia</taxon>
        <taxon>Chitinophagales</taxon>
        <taxon>Chitinophagaceae</taxon>
        <taxon>Niastella</taxon>
    </lineage>
</organism>
<dbReference type="Proteomes" id="UP000677244">
    <property type="component" value="Unassembled WGS sequence"/>
</dbReference>
<keyword evidence="2" id="KW-0812">Transmembrane</keyword>